<dbReference type="AlphaFoldDB" id="A0AAW9CPY6"/>
<dbReference type="Proteomes" id="UP001272137">
    <property type="component" value="Unassembled WGS sequence"/>
</dbReference>
<proteinExistence type="predicted"/>
<evidence type="ECO:0000313" key="2">
    <source>
        <dbReference type="EMBL" id="MDW9251671.1"/>
    </source>
</evidence>
<reference evidence="2" key="1">
    <citation type="submission" date="2018-08" db="EMBL/GenBank/DDBJ databases">
        <title>Identification of Burkholderia cepacia strains that express a Burkholderia pseudomallei-like capsular polysaccharide.</title>
        <authorList>
            <person name="Burtnick M.N."/>
            <person name="Vongsouvath M."/>
            <person name="Newton P."/>
            <person name="Wuthiekanun V."/>
            <person name="Limmathurotsakul D."/>
            <person name="Brett P.J."/>
            <person name="Chantratita N."/>
            <person name="Dance D.A."/>
        </authorList>
    </citation>
    <scope>NUCLEOTIDE SEQUENCE</scope>
    <source>
        <strain evidence="2">SBXCC001</strain>
    </source>
</reference>
<organism evidence="2 3">
    <name type="scientific">Burkholderia thailandensis</name>
    <dbReference type="NCBI Taxonomy" id="57975"/>
    <lineage>
        <taxon>Bacteria</taxon>
        <taxon>Pseudomonadati</taxon>
        <taxon>Pseudomonadota</taxon>
        <taxon>Betaproteobacteria</taxon>
        <taxon>Burkholderiales</taxon>
        <taxon>Burkholderiaceae</taxon>
        <taxon>Burkholderia</taxon>
        <taxon>pseudomallei group</taxon>
    </lineage>
</organism>
<comment type="caution">
    <text evidence="2">The sequence shown here is derived from an EMBL/GenBank/DDBJ whole genome shotgun (WGS) entry which is preliminary data.</text>
</comment>
<name>A0AAW9CPY6_BURTH</name>
<dbReference type="EMBL" id="QXCT01000001">
    <property type="protein sequence ID" value="MDW9251671.1"/>
    <property type="molecule type" value="Genomic_DNA"/>
</dbReference>
<evidence type="ECO:0000256" key="1">
    <source>
        <dbReference type="SAM" id="MobiDB-lite"/>
    </source>
</evidence>
<sequence>MRLSPRFDVMKRRRVRAAPPTSRPRARRRLAASVRRRHGRIPLDDSTHRIPTFPTRK</sequence>
<feature type="region of interest" description="Disordered" evidence="1">
    <location>
        <begin position="14"/>
        <end position="57"/>
    </location>
</feature>
<gene>
    <name evidence="2" type="ORF">C7S16_4792</name>
</gene>
<evidence type="ECO:0000313" key="3">
    <source>
        <dbReference type="Proteomes" id="UP001272137"/>
    </source>
</evidence>
<protein>
    <submittedName>
        <fullName evidence="2">Uncharacterized protein</fullName>
    </submittedName>
</protein>
<feature type="compositionally biased region" description="Basic residues" evidence="1">
    <location>
        <begin position="24"/>
        <end position="40"/>
    </location>
</feature>
<accession>A0AAW9CPY6</accession>